<protein>
    <submittedName>
        <fullName evidence="1">Uncharacterized protein</fullName>
    </submittedName>
</protein>
<gene>
    <name evidence="1" type="ORF">CI610_03584</name>
</gene>
<proteinExistence type="predicted"/>
<sequence length="95" mass="11021">MTHVFDGVDIELYFVWVEPYVLLTGSLHDFTYDSVVFFVVHGSNYHVICNHVYSFNITKYLLVFLLEDLRRRTYAKGHSLEPVASEGCVKSAEDR</sequence>
<dbReference type="AlphaFoldDB" id="A0A2H9T2S8"/>
<reference evidence="1" key="1">
    <citation type="journal article" date="2017" name="Appl. Environ. Microbiol.">
        <title>Molecular characterization of an Endozoicomonas-like organism causing infection in king scallop Pecten maximus L.</title>
        <authorList>
            <person name="Cano I."/>
            <person name="van Aerle R."/>
            <person name="Ross S."/>
            <person name="Verner-Jeffreys D.W."/>
            <person name="Paley R.K."/>
            <person name="Rimmer G."/>
            <person name="Ryder D."/>
            <person name="Hooper P."/>
            <person name="Stone D."/>
            <person name="Feist S.W."/>
        </authorList>
    </citation>
    <scope>NUCLEOTIDE SEQUENCE</scope>
</reference>
<evidence type="ECO:0000313" key="1">
    <source>
        <dbReference type="EMBL" id="PJE77494.1"/>
    </source>
</evidence>
<dbReference type="EMBL" id="NSIT01000554">
    <property type="protein sequence ID" value="PJE77494.1"/>
    <property type="molecule type" value="Genomic_DNA"/>
</dbReference>
<organism evidence="1">
    <name type="scientific">invertebrate metagenome</name>
    <dbReference type="NCBI Taxonomy" id="1711999"/>
    <lineage>
        <taxon>unclassified sequences</taxon>
        <taxon>metagenomes</taxon>
        <taxon>organismal metagenomes</taxon>
    </lineage>
</organism>
<name>A0A2H9T2S8_9ZZZZ</name>
<comment type="caution">
    <text evidence="1">The sequence shown here is derived from an EMBL/GenBank/DDBJ whole genome shotgun (WGS) entry which is preliminary data.</text>
</comment>
<accession>A0A2H9T2S8</accession>